<organism evidence="2 3">
    <name type="scientific">Ornithobacterium rhinotracheale</name>
    <dbReference type="NCBI Taxonomy" id="28251"/>
    <lineage>
        <taxon>Bacteria</taxon>
        <taxon>Pseudomonadati</taxon>
        <taxon>Bacteroidota</taxon>
        <taxon>Flavobacteriia</taxon>
        <taxon>Flavobacteriales</taxon>
        <taxon>Weeksellaceae</taxon>
        <taxon>Ornithobacterium</taxon>
    </lineage>
</organism>
<proteinExistence type="predicted"/>
<dbReference type="OrthoDB" id="1273956at2"/>
<dbReference type="RefSeq" id="WP_128501254.1">
    <property type="nucleotide sequence ID" value="NZ_CP035107.1"/>
</dbReference>
<accession>A0A3R5WZK5</accession>
<sequence>MKKSKFLSVVFLLIIIFSNACKEQKSNNIAEARTYGLQNSSMTTIGADECQILLKELIFKSSFQSPFKDNFNVEIDEEEGYKLTLRIIDELSERKNTVGWIILDAENKKLLDITNDLYEPEPLTFNTILWNNVMDCYFKSKPIFKIDNNLGKECRDITNEYETEQICIFKNTTIDVVYQQTIKENELENASKYLLANIPENDTITKINADGLISIDYKIAQKKIEMEFLFEGGITTLIIEQQGNNVERKIIYSAD</sequence>
<feature type="signal peptide" evidence="1">
    <location>
        <begin position="1"/>
        <end position="22"/>
    </location>
</feature>
<feature type="chain" id="PRO_5018713373" description="Lipoprotein" evidence="1">
    <location>
        <begin position="23"/>
        <end position="255"/>
    </location>
</feature>
<evidence type="ECO:0000313" key="3">
    <source>
        <dbReference type="Proteomes" id="UP000287701"/>
    </source>
</evidence>
<reference evidence="2 3" key="1">
    <citation type="submission" date="2019-01" db="EMBL/GenBank/DDBJ databases">
        <title>Whole Genome of Ornithobacterium rhinotracheale FARPER-174b.</title>
        <authorList>
            <person name="Tataje-Lavanda L.A."/>
            <person name="Montalvan A."/>
            <person name="Montesinos R."/>
            <person name="Zimic M."/>
            <person name="Fernandez-Sanchez M."/>
            <person name="Fernandez-Diaz M."/>
        </authorList>
    </citation>
    <scope>NUCLEOTIDE SEQUENCE [LARGE SCALE GENOMIC DNA]</scope>
    <source>
        <strain evidence="2 3">FARPER-174b</strain>
    </source>
</reference>
<evidence type="ECO:0000256" key="1">
    <source>
        <dbReference type="SAM" id="SignalP"/>
    </source>
</evidence>
<evidence type="ECO:0000313" key="2">
    <source>
        <dbReference type="EMBL" id="QAR30779.1"/>
    </source>
</evidence>
<dbReference type="AlphaFoldDB" id="A0A3R5WZK5"/>
<dbReference type="EMBL" id="CP035107">
    <property type="protein sequence ID" value="QAR30779.1"/>
    <property type="molecule type" value="Genomic_DNA"/>
</dbReference>
<name>A0A3R5WZK5_ORNRH</name>
<gene>
    <name evidence="2" type="ORF">EQP59_05215</name>
</gene>
<keyword evidence="1" id="KW-0732">Signal</keyword>
<protein>
    <recommendedName>
        <fullName evidence="4">Lipoprotein</fullName>
    </recommendedName>
</protein>
<evidence type="ECO:0008006" key="4">
    <source>
        <dbReference type="Google" id="ProtNLM"/>
    </source>
</evidence>
<dbReference type="Proteomes" id="UP000287701">
    <property type="component" value="Chromosome"/>
</dbReference>